<keyword evidence="1" id="KW-0472">Membrane</keyword>
<comment type="caution">
    <text evidence="2">The sequence shown here is derived from an EMBL/GenBank/DDBJ whole genome shotgun (WGS) entry which is preliminary data.</text>
</comment>
<feature type="transmembrane region" description="Helical" evidence="1">
    <location>
        <begin position="137"/>
        <end position="157"/>
    </location>
</feature>
<dbReference type="EMBL" id="NMUJ01000017">
    <property type="protein sequence ID" value="OYV03192.1"/>
    <property type="molecule type" value="Genomic_DNA"/>
</dbReference>
<feature type="transmembrane region" description="Helical" evidence="1">
    <location>
        <begin position="36"/>
        <end position="53"/>
    </location>
</feature>
<evidence type="ECO:0000313" key="3">
    <source>
        <dbReference type="Proteomes" id="UP000216312"/>
    </source>
</evidence>
<proteinExistence type="predicted"/>
<name>A0A257LUT5_UNCW3</name>
<dbReference type="Proteomes" id="UP000216312">
    <property type="component" value="Unassembled WGS sequence"/>
</dbReference>
<accession>A0A257LUT5</accession>
<dbReference type="AlphaFoldDB" id="A0A257LUT5"/>
<protein>
    <submittedName>
        <fullName evidence="2">Uncharacterized protein</fullName>
    </submittedName>
</protein>
<keyword evidence="1" id="KW-1133">Transmembrane helix</keyword>
<evidence type="ECO:0000256" key="1">
    <source>
        <dbReference type="SAM" id="Phobius"/>
    </source>
</evidence>
<feature type="transmembrane region" description="Helical" evidence="1">
    <location>
        <begin position="169"/>
        <end position="194"/>
    </location>
</feature>
<reference evidence="3" key="1">
    <citation type="submission" date="2017-07" db="EMBL/GenBank/DDBJ databases">
        <title>Novel pathways for hydrocarbon cycling and metabolic interdependencies in hydrothermal sediment communities.</title>
        <authorList>
            <person name="Dombrowski N."/>
            <person name="Seitz K."/>
            <person name="Teske A."/>
            <person name="Baker B."/>
        </authorList>
    </citation>
    <scope>NUCLEOTIDE SEQUENCE [LARGE SCALE GENOMIC DNA]</scope>
</reference>
<feature type="transmembrane region" description="Helical" evidence="1">
    <location>
        <begin position="97"/>
        <end position="117"/>
    </location>
</feature>
<sequence>MNVSLNPLVWFAALLTLSIFSFLYRDNPFYRFAEHLFVGTSMGYWIALTWHNAVKPNLWIPLVKEHNLLYIIPLILGLFYFLRFVPRLNWFVRLPIAFSLGWASGVAIPAVLQASIIKQLQGTMLTPAMFNRWDTGLWSIVILIGVICTILFFFFSAERRGIMKPIAQIGITFLMIGFGASFGYTVMARISLLIGRMQFLLRDWLGIVQ</sequence>
<feature type="transmembrane region" description="Helical" evidence="1">
    <location>
        <begin position="68"/>
        <end position="85"/>
    </location>
</feature>
<gene>
    <name evidence="2" type="ORF">CGW93_02025</name>
</gene>
<keyword evidence="1" id="KW-0812">Transmembrane</keyword>
<evidence type="ECO:0000313" key="2">
    <source>
        <dbReference type="EMBL" id="OYV03192.1"/>
    </source>
</evidence>
<organism evidence="2 3">
    <name type="scientific">candidate division WOR-3 bacterium 4484_18</name>
    <dbReference type="NCBI Taxonomy" id="2020626"/>
    <lineage>
        <taxon>Bacteria</taxon>
        <taxon>Bacteria division WOR-3</taxon>
    </lineage>
</organism>
<feature type="transmembrane region" description="Helical" evidence="1">
    <location>
        <begin position="6"/>
        <end position="24"/>
    </location>
</feature>